<dbReference type="EMBL" id="CM037153">
    <property type="protein sequence ID" value="KAH7857352.1"/>
    <property type="molecule type" value="Genomic_DNA"/>
</dbReference>
<sequence>MWAAHTGYNALKDFYRTMEMKPNPQCSNTACLERQKEYILAKLARDAAAAKAKKDEVSVPEGPVHDDNEWNISVVDDAEPVTENASSSNTLPDSLVRELPIADEFQKLSDPEEMTNSVDDLDELRKQLEVLNAD</sequence>
<evidence type="ECO:0000313" key="2">
    <source>
        <dbReference type="Proteomes" id="UP000828048"/>
    </source>
</evidence>
<dbReference type="Proteomes" id="UP000828048">
    <property type="component" value="Chromosome 3"/>
</dbReference>
<comment type="caution">
    <text evidence="1">The sequence shown here is derived from an EMBL/GenBank/DDBJ whole genome shotgun (WGS) entry which is preliminary data.</text>
</comment>
<proteinExistence type="predicted"/>
<organism evidence="1 2">
    <name type="scientific">Vaccinium darrowii</name>
    <dbReference type="NCBI Taxonomy" id="229202"/>
    <lineage>
        <taxon>Eukaryota</taxon>
        <taxon>Viridiplantae</taxon>
        <taxon>Streptophyta</taxon>
        <taxon>Embryophyta</taxon>
        <taxon>Tracheophyta</taxon>
        <taxon>Spermatophyta</taxon>
        <taxon>Magnoliopsida</taxon>
        <taxon>eudicotyledons</taxon>
        <taxon>Gunneridae</taxon>
        <taxon>Pentapetalae</taxon>
        <taxon>asterids</taxon>
        <taxon>Ericales</taxon>
        <taxon>Ericaceae</taxon>
        <taxon>Vaccinioideae</taxon>
        <taxon>Vaccinieae</taxon>
        <taxon>Vaccinium</taxon>
    </lineage>
</organism>
<protein>
    <submittedName>
        <fullName evidence="1">Uncharacterized protein</fullName>
    </submittedName>
</protein>
<accession>A0ACB7YV33</accession>
<name>A0ACB7YV33_9ERIC</name>
<gene>
    <name evidence="1" type="ORF">Vadar_011666</name>
</gene>
<reference evidence="1 2" key="1">
    <citation type="journal article" date="2021" name="Hortic Res">
        <title>High-quality reference genome and annotation aids understanding of berry development for evergreen blueberry (Vaccinium darrowii).</title>
        <authorList>
            <person name="Yu J."/>
            <person name="Hulse-Kemp A.M."/>
            <person name="Babiker E."/>
            <person name="Staton M."/>
        </authorList>
    </citation>
    <scope>NUCLEOTIDE SEQUENCE [LARGE SCALE GENOMIC DNA]</scope>
    <source>
        <strain evidence="2">cv. NJ 8807/NJ 8810</strain>
        <tissue evidence="1">Young leaf</tissue>
    </source>
</reference>
<keyword evidence="2" id="KW-1185">Reference proteome</keyword>
<evidence type="ECO:0000313" key="1">
    <source>
        <dbReference type="EMBL" id="KAH7857352.1"/>
    </source>
</evidence>